<evidence type="ECO:0000313" key="3">
    <source>
        <dbReference type="Proteomes" id="UP000461739"/>
    </source>
</evidence>
<accession>A0AAN5XKB3</accession>
<evidence type="ECO:0000256" key="1">
    <source>
        <dbReference type="SAM" id="Phobius"/>
    </source>
</evidence>
<evidence type="ECO:0000313" key="2">
    <source>
        <dbReference type="EMBL" id="KAB2446018.1"/>
    </source>
</evidence>
<reference evidence="2 3" key="1">
    <citation type="submission" date="2019-10" db="EMBL/GenBank/DDBJ databases">
        <title>Bacillus from the desert of Cuatro Cinegas, Coahuila.</title>
        <authorList>
            <person name="Olmedo-Alvarez G."/>
            <person name="Saldana S."/>
            <person name="Barcelo D."/>
        </authorList>
    </citation>
    <scope>NUCLEOTIDE SEQUENCE [LARGE SCALE GENOMIC DNA]</scope>
    <source>
        <strain evidence="2 3">CH316_11T</strain>
    </source>
</reference>
<keyword evidence="1" id="KW-0472">Membrane</keyword>
<comment type="caution">
    <text evidence="2">The sequence shown here is derived from an EMBL/GenBank/DDBJ whole genome shotgun (WGS) entry which is preliminary data.</text>
</comment>
<sequence length="80" mass="8669">MFNNAGIGYPTAVLDHDLDDYHRIIYINQHGGTYGIIGTAKKMHELNIHGVIINIASVFSLLASIGTFVSKGAVIKICII</sequence>
<feature type="transmembrane region" description="Helical" evidence="1">
    <location>
        <begin position="48"/>
        <end position="69"/>
    </location>
</feature>
<dbReference type="Proteomes" id="UP000461739">
    <property type="component" value="Unassembled WGS sequence"/>
</dbReference>
<dbReference type="Gene3D" id="3.40.50.720">
    <property type="entry name" value="NAD(P)-binding Rossmann-like Domain"/>
    <property type="match status" value="1"/>
</dbReference>
<dbReference type="SUPFAM" id="SSF51735">
    <property type="entry name" value="NAD(P)-binding Rossmann-fold domains"/>
    <property type="match status" value="1"/>
</dbReference>
<gene>
    <name evidence="2" type="ORF">F8165_28185</name>
</gene>
<proteinExistence type="predicted"/>
<keyword evidence="1" id="KW-1133">Transmembrane helix</keyword>
<dbReference type="InterPro" id="IPR002347">
    <property type="entry name" value="SDR_fam"/>
</dbReference>
<organism evidence="2 3">
    <name type="scientific">Bacillus cereus</name>
    <dbReference type="NCBI Taxonomy" id="1396"/>
    <lineage>
        <taxon>Bacteria</taxon>
        <taxon>Bacillati</taxon>
        <taxon>Bacillota</taxon>
        <taxon>Bacilli</taxon>
        <taxon>Bacillales</taxon>
        <taxon>Bacillaceae</taxon>
        <taxon>Bacillus</taxon>
        <taxon>Bacillus cereus group</taxon>
    </lineage>
</organism>
<dbReference type="Pfam" id="PF00106">
    <property type="entry name" value="adh_short"/>
    <property type="match status" value="1"/>
</dbReference>
<dbReference type="InterPro" id="IPR036291">
    <property type="entry name" value="NAD(P)-bd_dom_sf"/>
</dbReference>
<name>A0AAN5XKB3_BACCE</name>
<dbReference type="AlphaFoldDB" id="A0AAN5XKB3"/>
<protein>
    <submittedName>
        <fullName evidence="2">SDR family NAD(P)-dependent oxidoreductase</fullName>
    </submittedName>
</protein>
<keyword evidence="1" id="KW-0812">Transmembrane</keyword>
<dbReference type="EMBL" id="WBPI01000027">
    <property type="protein sequence ID" value="KAB2446018.1"/>
    <property type="molecule type" value="Genomic_DNA"/>
</dbReference>